<evidence type="ECO:0000313" key="1">
    <source>
        <dbReference type="EMBL" id="PZD75128.1"/>
    </source>
</evidence>
<evidence type="ECO:0000313" key="2">
    <source>
        <dbReference type="Proteomes" id="UP000248857"/>
    </source>
</evidence>
<dbReference type="Pfam" id="PF18845">
    <property type="entry name" value="baeRF_family3"/>
    <property type="match status" value="1"/>
</dbReference>
<gene>
    <name evidence="1" type="ORF">C1752_00303</name>
</gene>
<dbReference type="Proteomes" id="UP000248857">
    <property type="component" value="Unassembled WGS sequence"/>
</dbReference>
<proteinExistence type="predicted"/>
<protein>
    <submittedName>
        <fullName evidence="1">Uncharacterized protein</fullName>
    </submittedName>
</protein>
<organism evidence="1 2">
    <name type="scientific">Acaryochloris thomasi RCC1774</name>
    <dbReference type="NCBI Taxonomy" id="1764569"/>
    <lineage>
        <taxon>Bacteria</taxon>
        <taxon>Bacillati</taxon>
        <taxon>Cyanobacteriota</taxon>
        <taxon>Cyanophyceae</taxon>
        <taxon>Acaryochloridales</taxon>
        <taxon>Acaryochloridaceae</taxon>
        <taxon>Acaryochloris</taxon>
        <taxon>Acaryochloris thomasi</taxon>
    </lineage>
</organism>
<dbReference type="InterPro" id="IPR041289">
    <property type="entry name" value="Bact_RF_family3"/>
</dbReference>
<name>A0A2W1JP55_9CYAN</name>
<dbReference type="AlphaFoldDB" id="A0A2W1JP55"/>
<dbReference type="EMBL" id="PQWO01000001">
    <property type="protein sequence ID" value="PZD75128.1"/>
    <property type="molecule type" value="Genomic_DNA"/>
</dbReference>
<sequence length="364" mass="42061">MESTGRPRVSIYMPTDLTEQQAPSAPIRLRRLLNEVQVQLATGKWFPFDAVALLRSLKALIEQHDFGQQRQGLAIFCSPEIFRTYSLPIRFRTLAIVTHRFHLKPLLPLLTENTKFLILAVHQNQPRLFRATQHSIEPLNLADVPQSLAKVLLRDNFEEQLQRYDRSTISHSPVDQRQGLDRADSEIFRRFQKINERVMSWRHDPQIPLLLMGTEALCSIYQRANPCTSILHTCRADNQELLSSESLHQYAWQTVAPHFQHVKQQAISQYRYLSSTEQTHTDLQGIVRAAHNGQVETLFVAAGRQIWGRFNPQTDKIELQKSRVEELDDLLNFAAVQTWLRGGQVHILEQMPFDNVPIAAILRR</sequence>
<comment type="caution">
    <text evidence="1">The sequence shown here is derived from an EMBL/GenBank/DDBJ whole genome shotgun (WGS) entry which is preliminary data.</text>
</comment>
<accession>A0A2W1JP55</accession>
<keyword evidence="2" id="KW-1185">Reference proteome</keyword>
<reference evidence="1 2" key="1">
    <citation type="journal article" date="2018" name="Sci. Rep.">
        <title>A novel species of the marine cyanobacterium Acaryochloris with a unique pigment content and lifestyle.</title>
        <authorList>
            <person name="Partensky F."/>
            <person name="Six C."/>
            <person name="Ratin M."/>
            <person name="Garczarek L."/>
            <person name="Vaulot D."/>
            <person name="Probert I."/>
            <person name="Calteau A."/>
            <person name="Gourvil P."/>
            <person name="Marie D."/>
            <person name="Grebert T."/>
            <person name="Bouchier C."/>
            <person name="Le Panse S."/>
            <person name="Gachenot M."/>
            <person name="Rodriguez F."/>
            <person name="Garrido J.L."/>
        </authorList>
    </citation>
    <scope>NUCLEOTIDE SEQUENCE [LARGE SCALE GENOMIC DNA]</scope>
    <source>
        <strain evidence="1 2">RCC1774</strain>
    </source>
</reference>